<evidence type="ECO:0000313" key="6">
    <source>
        <dbReference type="Proteomes" id="UP001595583"/>
    </source>
</evidence>
<dbReference type="InterPro" id="IPR051120">
    <property type="entry name" value="ABC_AA/LPS_Transport"/>
</dbReference>
<reference evidence="6" key="1">
    <citation type="journal article" date="2019" name="Int. J. Syst. Evol. Microbiol.">
        <title>The Global Catalogue of Microorganisms (GCM) 10K type strain sequencing project: providing services to taxonomists for standard genome sequencing and annotation.</title>
        <authorList>
            <consortium name="The Broad Institute Genomics Platform"/>
            <consortium name="The Broad Institute Genome Sequencing Center for Infectious Disease"/>
            <person name="Wu L."/>
            <person name="Ma J."/>
        </authorList>
    </citation>
    <scope>NUCLEOTIDE SEQUENCE [LARGE SCALE GENOMIC DNA]</scope>
    <source>
        <strain evidence="6">KCTC 52165</strain>
    </source>
</reference>
<evidence type="ECO:0000256" key="3">
    <source>
        <dbReference type="ARBA" id="ARBA00022840"/>
    </source>
</evidence>
<keyword evidence="1" id="KW-0813">Transport</keyword>
<dbReference type="CDD" id="cd03219">
    <property type="entry name" value="ABC_Mj1267_LivG_branched"/>
    <property type="match status" value="1"/>
</dbReference>
<dbReference type="Pfam" id="PF00005">
    <property type="entry name" value="ABC_tran"/>
    <property type="match status" value="1"/>
</dbReference>
<proteinExistence type="predicted"/>
<name>A0ABV7K7J9_9HYPH</name>
<dbReference type="PANTHER" id="PTHR45772">
    <property type="entry name" value="CONSERVED COMPONENT OF ABC TRANSPORTER FOR NATURAL AMINO ACIDS-RELATED"/>
    <property type="match status" value="1"/>
</dbReference>
<dbReference type="EMBL" id="JBHRTK010000001">
    <property type="protein sequence ID" value="MFC3204989.1"/>
    <property type="molecule type" value="Genomic_DNA"/>
</dbReference>
<protein>
    <submittedName>
        <fullName evidence="5">ABC transporter ATP-binding protein</fullName>
    </submittedName>
</protein>
<gene>
    <name evidence="5" type="ORF">ACFOHJ_02085</name>
</gene>
<feature type="domain" description="ABC transporter" evidence="4">
    <location>
        <begin position="11"/>
        <end position="247"/>
    </location>
</feature>
<dbReference type="GO" id="GO:0005524">
    <property type="term" value="F:ATP binding"/>
    <property type="evidence" value="ECO:0007669"/>
    <property type="project" value="UniProtKB-KW"/>
</dbReference>
<evidence type="ECO:0000259" key="4">
    <source>
        <dbReference type="PROSITE" id="PS50893"/>
    </source>
</evidence>
<organism evidence="5 6">
    <name type="scientific">Aquamicrobium soli</name>
    <dbReference type="NCBI Taxonomy" id="1811518"/>
    <lineage>
        <taxon>Bacteria</taxon>
        <taxon>Pseudomonadati</taxon>
        <taxon>Pseudomonadota</taxon>
        <taxon>Alphaproteobacteria</taxon>
        <taxon>Hyphomicrobiales</taxon>
        <taxon>Phyllobacteriaceae</taxon>
        <taxon>Aquamicrobium</taxon>
    </lineage>
</organism>
<evidence type="ECO:0000313" key="5">
    <source>
        <dbReference type="EMBL" id="MFC3204989.1"/>
    </source>
</evidence>
<dbReference type="Pfam" id="PF12399">
    <property type="entry name" value="BCA_ABC_TP_C"/>
    <property type="match status" value="1"/>
</dbReference>
<keyword evidence="2" id="KW-0547">Nucleotide-binding</keyword>
<dbReference type="InterPro" id="IPR003593">
    <property type="entry name" value="AAA+_ATPase"/>
</dbReference>
<sequence>MSTVLETSPALEITNVTRRFAGLVAVNNVSFTLNKGEILGVIGPNGAGKTTLVSLISGTLAPTAGDIAFEGRTITKLPAYQRARLGIGRTFQIMRPFPGLSVLDNVAVGALFGHGGGESDLARARELACAQLEFVGLAKFADQRADELGGPSRKRLELAKALAMQPKVLLCDEVMAGLNLVEINEVIEVLKRVRERGISIFVIEHVIKAIKSLSDRLLVLHHGEKIADGDPDAVLSDARVVEAYLGRRRA</sequence>
<evidence type="ECO:0000256" key="2">
    <source>
        <dbReference type="ARBA" id="ARBA00022741"/>
    </source>
</evidence>
<dbReference type="RefSeq" id="WP_378217965.1">
    <property type="nucleotide sequence ID" value="NZ_JBHRTK010000001.1"/>
</dbReference>
<comment type="caution">
    <text evidence="5">The sequence shown here is derived from an EMBL/GenBank/DDBJ whole genome shotgun (WGS) entry which is preliminary data.</text>
</comment>
<evidence type="ECO:0000256" key="1">
    <source>
        <dbReference type="ARBA" id="ARBA00022448"/>
    </source>
</evidence>
<accession>A0ABV7K7J9</accession>
<keyword evidence="3 5" id="KW-0067">ATP-binding</keyword>
<dbReference type="InterPro" id="IPR003439">
    <property type="entry name" value="ABC_transporter-like_ATP-bd"/>
</dbReference>
<dbReference type="Proteomes" id="UP001595583">
    <property type="component" value="Unassembled WGS sequence"/>
</dbReference>
<dbReference type="InterPro" id="IPR032823">
    <property type="entry name" value="BCA_ABC_TP_C"/>
</dbReference>
<dbReference type="SUPFAM" id="SSF52540">
    <property type="entry name" value="P-loop containing nucleoside triphosphate hydrolases"/>
    <property type="match status" value="1"/>
</dbReference>
<dbReference type="Gene3D" id="3.40.50.300">
    <property type="entry name" value="P-loop containing nucleotide triphosphate hydrolases"/>
    <property type="match status" value="1"/>
</dbReference>
<dbReference type="PROSITE" id="PS50893">
    <property type="entry name" value="ABC_TRANSPORTER_2"/>
    <property type="match status" value="1"/>
</dbReference>
<dbReference type="InterPro" id="IPR027417">
    <property type="entry name" value="P-loop_NTPase"/>
</dbReference>
<dbReference type="SMART" id="SM00382">
    <property type="entry name" value="AAA"/>
    <property type="match status" value="1"/>
</dbReference>
<keyword evidence="6" id="KW-1185">Reference proteome</keyword>
<dbReference type="PANTHER" id="PTHR45772:SF7">
    <property type="entry name" value="AMINO ACID ABC TRANSPORTER ATP-BINDING PROTEIN"/>
    <property type="match status" value="1"/>
</dbReference>